<feature type="coiled-coil region" evidence="1">
    <location>
        <begin position="29"/>
        <end position="56"/>
    </location>
</feature>
<protein>
    <submittedName>
        <fullName evidence="3">Uncharacterized protein</fullName>
    </submittedName>
</protein>
<keyword evidence="4" id="KW-1185">Reference proteome</keyword>
<dbReference type="AlphaFoldDB" id="A0A1Q3DBX6"/>
<evidence type="ECO:0000313" key="4">
    <source>
        <dbReference type="Proteomes" id="UP000187406"/>
    </source>
</evidence>
<feature type="compositionally biased region" description="Low complexity" evidence="2">
    <location>
        <begin position="10"/>
        <end position="23"/>
    </location>
</feature>
<organism evidence="3 4">
    <name type="scientific">Cephalotus follicularis</name>
    <name type="common">Albany pitcher plant</name>
    <dbReference type="NCBI Taxonomy" id="3775"/>
    <lineage>
        <taxon>Eukaryota</taxon>
        <taxon>Viridiplantae</taxon>
        <taxon>Streptophyta</taxon>
        <taxon>Embryophyta</taxon>
        <taxon>Tracheophyta</taxon>
        <taxon>Spermatophyta</taxon>
        <taxon>Magnoliopsida</taxon>
        <taxon>eudicotyledons</taxon>
        <taxon>Gunneridae</taxon>
        <taxon>Pentapetalae</taxon>
        <taxon>rosids</taxon>
        <taxon>fabids</taxon>
        <taxon>Oxalidales</taxon>
        <taxon>Cephalotaceae</taxon>
        <taxon>Cephalotus</taxon>
    </lineage>
</organism>
<accession>A0A1Q3DBX6</accession>
<evidence type="ECO:0000256" key="1">
    <source>
        <dbReference type="SAM" id="Coils"/>
    </source>
</evidence>
<feature type="region of interest" description="Disordered" evidence="2">
    <location>
        <begin position="1"/>
        <end position="23"/>
    </location>
</feature>
<name>A0A1Q3DBX6_CEPFO</name>
<proteinExistence type="predicted"/>
<gene>
    <name evidence="3" type="ORF">CFOL_v3_33331</name>
</gene>
<keyword evidence="1" id="KW-0175">Coiled coil</keyword>
<dbReference type="Proteomes" id="UP000187406">
    <property type="component" value="Unassembled WGS sequence"/>
</dbReference>
<feature type="non-terminal residue" evidence="3">
    <location>
        <position position="79"/>
    </location>
</feature>
<dbReference type="InParanoid" id="A0A1Q3DBX6"/>
<comment type="caution">
    <text evidence="3">The sequence shown here is derived from an EMBL/GenBank/DDBJ whole genome shotgun (WGS) entry which is preliminary data.</text>
</comment>
<evidence type="ECO:0000256" key="2">
    <source>
        <dbReference type="SAM" id="MobiDB-lite"/>
    </source>
</evidence>
<evidence type="ECO:0000313" key="3">
    <source>
        <dbReference type="EMBL" id="GAV89919.1"/>
    </source>
</evidence>
<sequence>MGIVDVPPCSKSRTSSSQASQSTFEARIRAEYEERFNDLQQQLSEQRQQIAELLTVTRNQNVASPRFHSTIPTFASSVG</sequence>
<reference evidence="4" key="1">
    <citation type="submission" date="2016-04" db="EMBL/GenBank/DDBJ databases">
        <title>Cephalotus genome sequencing.</title>
        <authorList>
            <person name="Fukushima K."/>
            <person name="Hasebe M."/>
            <person name="Fang X."/>
        </authorList>
    </citation>
    <scope>NUCLEOTIDE SEQUENCE [LARGE SCALE GENOMIC DNA]</scope>
    <source>
        <strain evidence="4">cv. St1</strain>
    </source>
</reference>
<dbReference type="EMBL" id="BDDD01005837">
    <property type="protein sequence ID" value="GAV89919.1"/>
    <property type="molecule type" value="Genomic_DNA"/>
</dbReference>